<protein>
    <recommendedName>
        <fullName evidence="1">Putative Flp pilus-assembly TadG-like N-terminal domain-containing protein</fullName>
    </recommendedName>
</protein>
<sequence>MNKLSEKNISKQTGLTLVLVTLTMIFLIGFSALAIDVNHALLNKTRLQNIVDTAALSAAVLFDTGKDEETVKKSVYERIASMSASKGNTELTIPDNAITVTLSNDPLDFNGSYNSNLESYVRVAVSNVPLSNFILPFFGLNKSVSASAVAGPSSSITNSCNIVPMVVCADLSNSSGFHGYQENQVYALKLSAKSQSSMGAGNFQLLDFGSGASAIRTAMAGAFSECMDIDDIAQTKPGANVGPVGQGLNTRFGEYSSNLKEEDYPSDVYIKEPDTLATIDKNGNVTYTDSWGYEEYKTSASACVDGLSANDPYCSKGEIGRRVLPVSIANCSGAKGGTTTLPIVSIGCFFLLQKAPTNNSGTQAVFGEFIEDCTVSNGSTGVIPSRQGAYKIQLYRDPISGES</sequence>
<organism evidence="2">
    <name type="scientific">Aliivibrio wodanis</name>
    <dbReference type="NCBI Taxonomy" id="80852"/>
    <lineage>
        <taxon>Bacteria</taxon>
        <taxon>Pseudomonadati</taxon>
        <taxon>Pseudomonadota</taxon>
        <taxon>Gammaproteobacteria</taxon>
        <taxon>Vibrionales</taxon>
        <taxon>Vibrionaceae</taxon>
        <taxon>Aliivibrio</taxon>
    </lineage>
</organism>
<gene>
    <name evidence="2" type="ORF">AW0309160_02422</name>
</gene>
<dbReference type="Pfam" id="PF13400">
    <property type="entry name" value="Tad"/>
    <property type="match status" value="1"/>
</dbReference>
<reference evidence="2" key="1">
    <citation type="submission" date="2019-09" db="EMBL/GenBank/DDBJ databases">
        <authorList>
            <person name="Hjerde E."/>
        </authorList>
    </citation>
    <scope>NUCLEOTIDE SEQUENCE</scope>
    <source>
        <strain evidence="2">06/09/160</strain>
    </source>
</reference>
<evidence type="ECO:0000259" key="1">
    <source>
        <dbReference type="Pfam" id="PF13400"/>
    </source>
</evidence>
<proteinExistence type="predicted"/>
<accession>A0A5Q4ZSY9</accession>
<dbReference type="AlphaFoldDB" id="A0A5Q4ZSY9"/>
<feature type="domain" description="Putative Flp pilus-assembly TadG-like N-terminal" evidence="1">
    <location>
        <begin position="17"/>
        <end position="59"/>
    </location>
</feature>
<evidence type="ECO:0000313" key="2">
    <source>
        <dbReference type="EMBL" id="VVV05012.1"/>
    </source>
</evidence>
<name>A0A5Q4ZSY9_9GAMM</name>
<dbReference type="EMBL" id="LR721750">
    <property type="protein sequence ID" value="VVV05012.1"/>
    <property type="molecule type" value="Genomic_DNA"/>
</dbReference>
<dbReference type="InterPro" id="IPR028087">
    <property type="entry name" value="Tad_N"/>
</dbReference>